<comment type="caution">
    <text evidence="1">The sequence shown here is derived from an EMBL/GenBank/DDBJ whole genome shotgun (WGS) entry which is preliminary data.</text>
</comment>
<dbReference type="InterPro" id="IPR050481">
    <property type="entry name" value="UDP-glycosyltransf_plant"/>
</dbReference>
<sequence length="234" mass="26505">MDSPSLHIAMFPLFAMGHLTPYLHLSNKLAKRGHKISFFIPKNTQTKLEQFNLNPNLITFFPLNVPHVNGLPFGAETTSDVSFSLAPLIMTAMDQTQPQIELLLTQLNPKIVFFDFTFWLPKFAQTLGIKSLQYFIVSPATVSYVASPPRMCKGTNLTEFDFYETPKRLYNGLNFTDAIGFKGCREIEGPYVDYIEEQFAKPVLLSGPVLPEPSKTVLPKMILLYLLLRYCDIS</sequence>
<name>A0A9D4WZZ1_PEA</name>
<dbReference type="EMBL" id="JAMSHJ010000005">
    <property type="protein sequence ID" value="KAI5412228.1"/>
    <property type="molecule type" value="Genomic_DNA"/>
</dbReference>
<keyword evidence="2" id="KW-1185">Reference proteome</keyword>
<proteinExistence type="predicted"/>
<dbReference type="Gene3D" id="3.40.50.2000">
    <property type="entry name" value="Glycogen Phosphorylase B"/>
    <property type="match status" value="1"/>
</dbReference>
<evidence type="ECO:0000313" key="1">
    <source>
        <dbReference type="EMBL" id="KAI5412228.1"/>
    </source>
</evidence>
<dbReference type="PANTHER" id="PTHR48049:SF126">
    <property type="entry name" value="ANTHOCYANIDIN 3-O-GLUCOSIDE 2''-O-GLUCOSYLTRANSFERASE-RELATED"/>
    <property type="match status" value="1"/>
</dbReference>
<evidence type="ECO:0000313" key="2">
    <source>
        <dbReference type="Proteomes" id="UP001058974"/>
    </source>
</evidence>
<organism evidence="1 2">
    <name type="scientific">Pisum sativum</name>
    <name type="common">Garden pea</name>
    <name type="synonym">Lathyrus oleraceus</name>
    <dbReference type="NCBI Taxonomy" id="3888"/>
    <lineage>
        <taxon>Eukaryota</taxon>
        <taxon>Viridiplantae</taxon>
        <taxon>Streptophyta</taxon>
        <taxon>Embryophyta</taxon>
        <taxon>Tracheophyta</taxon>
        <taxon>Spermatophyta</taxon>
        <taxon>Magnoliopsida</taxon>
        <taxon>eudicotyledons</taxon>
        <taxon>Gunneridae</taxon>
        <taxon>Pentapetalae</taxon>
        <taxon>rosids</taxon>
        <taxon>fabids</taxon>
        <taxon>Fabales</taxon>
        <taxon>Fabaceae</taxon>
        <taxon>Papilionoideae</taxon>
        <taxon>50 kb inversion clade</taxon>
        <taxon>NPAAA clade</taxon>
        <taxon>Hologalegina</taxon>
        <taxon>IRL clade</taxon>
        <taxon>Fabeae</taxon>
        <taxon>Lathyrus</taxon>
    </lineage>
</organism>
<gene>
    <name evidence="1" type="ORF">KIW84_057046</name>
</gene>
<protein>
    <submittedName>
        <fullName evidence="1">Uncharacterized protein</fullName>
    </submittedName>
</protein>
<accession>A0A9D4WZZ1</accession>
<dbReference type="AlphaFoldDB" id="A0A9D4WZZ1"/>
<reference evidence="1 2" key="1">
    <citation type="journal article" date="2022" name="Nat. Genet.">
        <title>Improved pea reference genome and pan-genome highlight genomic features and evolutionary characteristics.</title>
        <authorList>
            <person name="Yang T."/>
            <person name="Liu R."/>
            <person name="Luo Y."/>
            <person name="Hu S."/>
            <person name="Wang D."/>
            <person name="Wang C."/>
            <person name="Pandey M.K."/>
            <person name="Ge S."/>
            <person name="Xu Q."/>
            <person name="Li N."/>
            <person name="Li G."/>
            <person name="Huang Y."/>
            <person name="Saxena R.K."/>
            <person name="Ji Y."/>
            <person name="Li M."/>
            <person name="Yan X."/>
            <person name="He Y."/>
            <person name="Liu Y."/>
            <person name="Wang X."/>
            <person name="Xiang C."/>
            <person name="Varshney R.K."/>
            <person name="Ding H."/>
            <person name="Gao S."/>
            <person name="Zong X."/>
        </authorList>
    </citation>
    <scope>NUCLEOTIDE SEQUENCE [LARGE SCALE GENOMIC DNA]</scope>
    <source>
        <strain evidence="1 2">cv. Zhongwan 6</strain>
    </source>
</reference>
<dbReference type="Proteomes" id="UP001058974">
    <property type="component" value="Chromosome 5"/>
</dbReference>
<dbReference type="SUPFAM" id="SSF53756">
    <property type="entry name" value="UDP-Glycosyltransferase/glycogen phosphorylase"/>
    <property type="match status" value="1"/>
</dbReference>
<dbReference type="PANTHER" id="PTHR48049">
    <property type="entry name" value="GLYCOSYLTRANSFERASE"/>
    <property type="match status" value="1"/>
</dbReference>
<dbReference type="GO" id="GO:0035251">
    <property type="term" value="F:UDP-glucosyltransferase activity"/>
    <property type="evidence" value="ECO:0007669"/>
    <property type="project" value="InterPro"/>
</dbReference>
<dbReference type="Gramene" id="Psat05G0704600-T1">
    <property type="protein sequence ID" value="KAI5412228.1"/>
    <property type="gene ID" value="KIW84_057046"/>
</dbReference>